<dbReference type="SUPFAM" id="SSF57701">
    <property type="entry name" value="Zn2/Cys6 DNA-binding domain"/>
    <property type="match status" value="1"/>
</dbReference>
<dbReference type="PROSITE" id="PS00463">
    <property type="entry name" value="ZN2_CY6_FUNGAL_1"/>
    <property type="match status" value="1"/>
</dbReference>
<dbReference type="Pfam" id="PF00172">
    <property type="entry name" value="Zn_clus"/>
    <property type="match status" value="1"/>
</dbReference>
<dbReference type="PANTHER" id="PTHR36206">
    <property type="entry name" value="ASPERCRYPTIN BIOSYNTHESIS CLUSTER-SPECIFIC TRANSCRIPTION REGULATOR ATNN-RELATED"/>
    <property type="match status" value="1"/>
</dbReference>
<dbReference type="PANTHER" id="PTHR36206:SF12">
    <property type="entry name" value="ASPERCRYPTIN BIOSYNTHESIS CLUSTER-SPECIFIC TRANSCRIPTION REGULATOR ATNN-RELATED"/>
    <property type="match status" value="1"/>
</dbReference>
<evidence type="ECO:0000256" key="1">
    <source>
        <dbReference type="ARBA" id="ARBA00022723"/>
    </source>
</evidence>
<organism evidence="8 9">
    <name type="scientific">Neohortaea acidophila</name>
    <dbReference type="NCBI Taxonomy" id="245834"/>
    <lineage>
        <taxon>Eukaryota</taxon>
        <taxon>Fungi</taxon>
        <taxon>Dikarya</taxon>
        <taxon>Ascomycota</taxon>
        <taxon>Pezizomycotina</taxon>
        <taxon>Dothideomycetes</taxon>
        <taxon>Dothideomycetidae</taxon>
        <taxon>Mycosphaerellales</taxon>
        <taxon>Teratosphaeriaceae</taxon>
        <taxon>Neohortaea</taxon>
    </lineage>
</organism>
<reference evidence="8" key="1">
    <citation type="journal article" date="2020" name="Stud. Mycol.">
        <title>101 Dothideomycetes genomes: a test case for predicting lifestyles and emergence of pathogens.</title>
        <authorList>
            <person name="Haridas S."/>
            <person name="Albert R."/>
            <person name="Binder M."/>
            <person name="Bloem J."/>
            <person name="Labutti K."/>
            <person name="Salamov A."/>
            <person name="Andreopoulos B."/>
            <person name="Baker S."/>
            <person name="Barry K."/>
            <person name="Bills G."/>
            <person name="Bluhm B."/>
            <person name="Cannon C."/>
            <person name="Castanera R."/>
            <person name="Culley D."/>
            <person name="Daum C."/>
            <person name="Ezra D."/>
            <person name="Gonzalez J."/>
            <person name="Henrissat B."/>
            <person name="Kuo A."/>
            <person name="Liang C."/>
            <person name="Lipzen A."/>
            <person name="Lutzoni F."/>
            <person name="Magnuson J."/>
            <person name="Mondo S."/>
            <person name="Nolan M."/>
            <person name="Ohm R."/>
            <person name="Pangilinan J."/>
            <person name="Park H.-J."/>
            <person name="Ramirez L."/>
            <person name="Alfaro M."/>
            <person name="Sun H."/>
            <person name="Tritt A."/>
            <person name="Yoshinaga Y."/>
            <person name="Zwiers L.-H."/>
            <person name="Turgeon B."/>
            <person name="Goodwin S."/>
            <person name="Spatafora J."/>
            <person name="Crous P."/>
            <person name="Grigoriev I."/>
        </authorList>
    </citation>
    <scope>NUCLEOTIDE SEQUENCE</scope>
    <source>
        <strain evidence="8">CBS 113389</strain>
    </source>
</reference>
<dbReference type="PROSITE" id="PS50048">
    <property type="entry name" value="ZN2_CY6_FUNGAL_2"/>
    <property type="match status" value="1"/>
</dbReference>
<keyword evidence="6" id="KW-0539">Nucleus</keyword>
<keyword evidence="3" id="KW-0805">Transcription regulation</keyword>
<dbReference type="GO" id="GO:0008270">
    <property type="term" value="F:zinc ion binding"/>
    <property type="evidence" value="ECO:0007669"/>
    <property type="project" value="InterPro"/>
</dbReference>
<dbReference type="AlphaFoldDB" id="A0A6A6Q539"/>
<dbReference type="InterPro" id="IPR052360">
    <property type="entry name" value="Transcr_Regulatory_Proteins"/>
</dbReference>
<evidence type="ECO:0000256" key="4">
    <source>
        <dbReference type="ARBA" id="ARBA00023125"/>
    </source>
</evidence>
<dbReference type="InterPro" id="IPR036864">
    <property type="entry name" value="Zn2-C6_fun-type_DNA-bd_sf"/>
</dbReference>
<dbReference type="RefSeq" id="XP_033593994.1">
    <property type="nucleotide sequence ID" value="XM_033735060.1"/>
</dbReference>
<evidence type="ECO:0000256" key="2">
    <source>
        <dbReference type="ARBA" id="ARBA00022833"/>
    </source>
</evidence>
<evidence type="ECO:0000259" key="7">
    <source>
        <dbReference type="PROSITE" id="PS50048"/>
    </source>
</evidence>
<dbReference type="InterPro" id="IPR001138">
    <property type="entry name" value="Zn2Cys6_DnaBD"/>
</dbReference>
<dbReference type="Proteomes" id="UP000799767">
    <property type="component" value="Unassembled WGS sequence"/>
</dbReference>
<name>A0A6A6Q539_9PEZI</name>
<dbReference type="Gene3D" id="4.10.240.10">
    <property type="entry name" value="Zn(2)-C6 fungal-type DNA-binding domain"/>
    <property type="match status" value="1"/>
</dbReference>
<dbReference type="GeneID" id="54476062"/>
<keyword evidence="2" id="KW-0862">Zinc</keyword>
<protein>
    <recommendedName>
        <fullName evidence="7">Zn(2)-C6 fungal-type domain-containing protein</fullName>
    </recommendedName>
</protein>
<dbReference type="OrthoDB" id="3172332at2759"/>
<keyword evidence="4" id="KW-0238">DNA-binding</keyword>
<evidence type="ECO:0000313" key="9">
    <source>
        <dbReference type="Proteomes" id="UP000799767"/>
    </source>
</evidence>
<dbReference type="GO" id="GO:0003677">
    <property type="term" value="F:DNA binding"/>
    <property type="evidence" value="ECO:0007669"/>
    <property type="project" value="UniProtKB-KW"/>
</dbReference>
<evidence type="ECO:0000256" key="5">
    <source>
        <dbReference type="ARBA" id="ARBA00023163"/>
    </source>
</evidence>
<proteinExistence type="predicted"/>
<evidence type="ECO:0000256" key="3">
    <source>
        <dbReference type="ARBA" id="ARBA00023015"/>
    </source>
</evidence>
<sequence>MSNVQPEHDAKRRPKRNRGCRTKLKTGCATCRIRRVKCDEGRPFCQKCIGTGRTCDGYDSPFRFCNTQPVDKARAGGGKSLIESKSIRGTLTEVPVLDIDDFTRYFSTKTLLGAKLDCDAEAEQVLQASLTDPHVRNAVLSLLALREDLENFPDGRASVAQKTSNYDYGVGQYCLALAGLASNLSSPGSSEAKSALICCQIFISIEQVRGNYTSLAQHIIRGLGIMHELRARPSLGALNQLLPAHHEQLPLLDVFIIKLFSAPCKFKDPPPAPDAKGTTPSECPISGLRTVAPDMRKELIGIAALTLEFLGKVSYVESVDSALRLLSDKAELLDALNAWLADLELVQKKIGSSGPELLSVSFMRLFHVILNIVLLRTLDYSRDNHAELLTEHEQLKDVANTVEEGVKAYRTFS</sequence>
<evidence type="ECO:0000313" key="8">
    <source>
        <dbReference type="EMBL" id="KAF2487425.1"/>
    </source>
</evidence>
<dbReference type="SMART" id="SM00066">
    <property type="entry name" value="GAL4"/>
    <property type="match status" value="1"/>
</dbReference>
<dbReference type="GO" id="GO:0000981">
    <property type="term" value="F:DNA-binding transcription factor activity, RNA polymerase II-specific"/>
    <property type="evidence" value="ECO:0007669"/>
    <property type="project" value="InterPro"/>
</dbReference>
<keyword evidence="9" id="KW-1185">Reference proteome</keyword>
<keyword evidence="1" id="KW-0479">Metal-binding</keyword>
<accession>A0A6A6Q539</accession>
<feature type="domain" description="Zn(2)-C6 fungal-type" evidence="7">
    <location>
        <begin position="27"/>
        <end position="55"/>
    </location>
</feature>
<dbReference type="EMBL" id="MU001631">
    <property type="protein sequence ID" value="KAF2487425.1"/>
    <property type="molecule type" value="Genomic_DNA"/>
</dbReference>
<evidence type="ECO:0000256" key="6">
    <source>
        <dbReference type="ARBA" id="ARBA00023242"/>
    </source>
</evidence>
<gene>
    <name evidence="8" type="ORF">BDY17DRAFT_306810</name>
</gene>
<dbReference type="CDD" id="cd00067">
    <property type="entry name" value="GAL4"/>
    <property type="match status" value="1"/>
</dbReference>
<keyword evidence="5" id="KW-0804">Transcription</keyword>